<evidence type="ECO:0000256" key="5">
    <source>
        <dbReference type="ARBA" id="ARBA00023295"/>
    </source>
</evidence>
<evidence type="ECO:0000259" key="8">
    <source>
        <dbReference type="Pfam" id="PF00933"/>
    </source>
</evidence>
<organism evidence="9 10">
    <name type="scientific">Prauserella endophytica</name>
    <dbReference type="NCBI Taxonomy" id="1592324"/>
    <lineage>
        <taxon>Bacteria</taxon>
        <taxon>Bacillati</taxon>
        <taxon>Actinomycetota</taxon>
        <taxon>Actinomycetes</taxon>
        <taxon>Pseudonocardiales</taxon>
        <taxon>Pseudonocardiaceae</taxon>
        <taxon>Prauserella</taxon>
        <taxon>Prauserella coralliicola group</taxon>
    </lineage>
</organism>
<evidence type="ECO:0000256" key="3">
    <source>
        <dbReference type="ARBA" id="ARBA00012663"/>
    </source>
</evidence>
<sequence length="387" mass="39952">MKRLLLTTVFVSLLAAGCGSPGGSGNSPTPGSAASRPPSSASSAQAAPPTTSAVPPRTGCEPVIAGMSPRERVAQLVVVGVEPSDPAAAAALVREEQVGGIFIGGNATDLLTDNALARVQEAAKVPVSVAVDDEGGRVQRLDQLEGDLPSAREMARTMTPEQVRALAEERGRAMLARGVTVDYAPDADLTDEDAGAAIGDRSFSADPAVAREYALAFAAGLTDAGVRPVLKHFPGHGRASGDSHTGLVRTPPLADLREHDLLPFEDIAQYGDISVMVGHLDVPGLTEGQPASLSPAAYQLLRNDYAFEGVTVTDDLGAMKAISDRYSVPEAVLRALQAGADQALWSSGGDVAPVLDRLEQAVAGGELPGERVEDALERVLRSKNACG</sequence>
<evidence type="ECO:0000256" key="7">
    <source>
        <dbReference type="SAM" id="SignalP"/>
    </source>
</evidence>
<evidence type="ECO:0000313" key="9">
    <source>
        <dbReference type="EMBL" id="TKG73496.1"/>
    </source>
</evidence>
<comment type="caution">
    <text evidence="9">The sequence shown here is derived from an EMBL/GenBank/DDBJ whole genome shotgun (WGS) entry which is preliminary data.</text>
</comment>
<dbReference type="InterPro" id="IPR001764">
    <property type="entry name" value="Glyco_hydro_3_N"/>
</dbReference>
<protein>
    <recommendedName>
        <fullName evidence="3">beta-N-acetylhexosaminidase</fullName>
        <ecNumber evidence="3">3.2.1.52</ecNumber>
    </recommendedName>
</protein>
<dbReference type="Gene3D" id="3.20.20.300">
    <property type="entry name" value="Glycoside hydrolase, family 3, N-terminal domain"/>
    <property type="match status" value="1"/>
</dbReference>
<evidence type="ECO:0000313" key="10">
    <source>
        <dbReference type="Proteomes" id="UP000309992"/>
    </source>
</evidence>
<feature type="chain" id="PRO_5047271908" description="beta-N-acetylhexosaminidase" evidence="7">
    <location>
        <begin position="16"/>
        <end position="387"/>
    </location>
</feature>
<accession>A0ABY2SD77</accession>
<comment type="catalytic activity">
    <reaction evidence="1">
        <text>Hydrolysis of terminal non-reducing N-acetyl-D-hexosamine residues in N-acetyl-beta-D-hexosaminides.</text>
        <dbReference type="EC" id="3.2.1.52"/>
    </reaction>
</comment>
<proteinExistence type="inferred from homology"/>
<dbReference type="Proteomes" id="UP000309992">
    <property type="component" value="Unassembled WGS sequence"/>
</dbReference>
<dbReference type="InterPro" id="IPR019800">
    <property type="entry name" value="Glyco_hydro_3_AS"/>
</dbReference>
<dbReference type="GO" id="GO:0016787">
    <property type="term" value="F:hydrolase activity"/>
    <property type="evidence" value="ECO:0007669"/>
    <property type="project" value="UniProtKB-KW"/>
</dbReference>
<gene>
    <name evidence="9" type="ORF">FCN18_02730</name>
</gene>
<dbReference type="PANTHER" id="PTHR30480:SF13">
    <property type="entry name" value="BETA-HEXOSAMINIDASE"/>
    <property type="match status" value="1"/>
</dbReference>
<keyword evidence="10" id="KW-1185">Reference proteome</keyword>
<dbReference type="PROSITE" id="PS51257">
    <property type="entry name" value="PROKAR_LIPOPROTEIN"/>
    <property type="match status" value="1"/>
</dbReference>
<evidence type="ECO:0000256" key="2">
    <source>
        <dbReference type="ARBA" id="ARBA00005336"/>
    </source>
</evidence>
<dbReference type="PANTHER" id="PTHR30480">
    <property type="entry name" value="BETA-HEXOSAMINIDASE-RELATED"/>
    <property type="match status" value="1"/>
</dbReference>
<keyword evidence="4 9" id="KW-0378">Hydrolase</keyword>
<dbReference type="EMBL" id="SWMS01000001">
    <property type="protein sequence ID" value="TKG73496.1"/>
    <property type="molecule type" value="Genomic_DNA"/>
</dbReference>
<feature type="signal peptide" evidence="7">
    <location>
        <begin position="1"/>
        <end position="15"/>
    </location>
</feature>
<evidence type="ECO:0000256" key="1">
    <source>
        <dbReference type="ARBA" id="ARBA00001231"/>
    </source>
</evidence>
<evidence type="ECO:0000256" key="4">
    <source>
        <dbReference type="ARBA" id="ARBA00022801"/>
    </source>
</evidence>
<evidence type="ECO:0000256" key="6">
    <source>
        <dbReference type="SAM" id="MobiDB-lite"/>
    </source>
</evidence>
<reference evidence="9 10" key="1">
    <citation type="journal article" date="2015" name="Antonie Van Leeuwenhoek">
        <title>Prauserella endophytica sp. nov., an endophytic actinobacterium isolated from Tamarix taklamakanensis.</title>
        <authorList>
            <person name="Liu J.M."/>
            <person name="Habden X."/>
            <person name="Guo L."/>
            <person name="Tuo L."/>
            <person name="Jiang Z.K."/>
            <person name="Liu S.W."/>
            <person name="Liu X.F."/>
            <person name="Chen L."/>
            <person name="Li R.F."/>
            <person name="Zhang Y.Q."/>
            <person name="Sun C.H."/>
        </authorList>
    </citation>
    <scope>NUCLEOTIDE SEQUENCE [LARGE SCALE GENOMIC DNA]</scope>
    <source>
        <strain evidence="9 10">CGMCC 4.7182</strain>
    </source>
</reference>
<dbReference type="InterPro" id="IPR036962">
    <property type="entry name" value="Glyco_hydro_3_N_sf"/>
</dbReference>
<dbReference type="Pfam" id="PF00933">
    <property type="entry name" value="Glyco_hydro_3"/>
    <property type="match status" value="1"/>
</dbReference>
<dbReference type="InterPro" id="IPR050226">
    <property type="entry name" value="NagZ_Beta-hexosaminidase"/>
</dbReference>
<feature type="compositionally biased region" description="Low complexity" evidence="6">
    <location>
        <begin position="26"/>
        <end position="56"/>
    </location>
</feature>
<dbReference type="InterPro" id="IPR017853">
    <property type="entry name" value="GH"/>
</dbReference>
<dbReference type="SUPFAM" id="SSF51445">
    <property type="entry name" value="(Trans)glycosidases"/>
    <property type="match status" value="1"/>
</dbReference>
<dbReference type="RefSeq" id="WP_112266188.1">
    <property type="nucleotide sequence ID" value="NZ_SWMS01000001.1"/>
</dbReference>
<dbReference type="EC" id="3.2.1.52" evidence="3"/>
<feature type="domain" description="Glycoside hydrolase family 3 N-terminal" evidence="8">
    <location>
        <begin position="70"/>
        <end position="381"/>
    </location>
</feature>
<dbReference type="PROSITE" id="PS00775">
    <property type="entry name" value="GLYCOSYL_HYDROL_F3"/>
    <property type="match status" value="1"/>
</dbReference>
<name>A0ABY2SD77_9PSEU</name>
<keyword evidence="5" id="KW-0326">Glycosidase</keyword>
<comment type="similarity">
    <text evidence="2">Belongs to the glycosyl hydrolase 3 family.</text>
</comment>
<feature type="region of interest" description="Disordered" evidence="6">
    <location>
        <begin position="19"/>
        <end position="64"/>
    </location>
</feature>
<keyword evidence="7" id="KW-0732">Signal</keyword>